<comment type="caution">
    <text evidence="3">The sequence shown here is derived from an EMBL/GenBank/DDBJ whole genome shotgun (WGS) entry which is preliminary data.</text>
</comment>
<feature type="compositionally biased region" description="Polar residues" evidence="2">
    <location>
        <begin position="1377"/>
        <end position="1386"/>
    </location>
</feature>
<keyword evidence="4" id="KW-1185">Reference proteome</keyword>
<dbReference type="Proteomes" id="UP000740883">
    <property type="component" value="Unassembled WGS sequence"/>
</dbReference>
<feature type="compositionally biased region" description="Basic residues" evidence="2">
    <location>
        <begin position="45"/>
        <end position="66"/>
    </location>
</feature>
<feature type="compositionally biased region" description="Polar residues" evidence="2">
    <location>
        <begin position="1222"/>
        <end position="1236"/>
    </location>
</feature>
<gene>
    <name evidence="3" type="primary">PTP3</name>
    <name evidence="3" type="ORF">NGRA_0169</name>
</gene>
<organism evidence="3 4">
    <name type="scientific">Nosema granulosis</name>
    <dbReference type="NCBI Taxonomy" id="83296"/>
    <lineage>
        <taxon>Eukaryota</taxon>
        <taxon>Fungi</taxon>
        <taxon>Fungi incertae sedis</taxon>
        <taxon>Microsporidia</taxon>
        <taxon>Nosematidae</taxon>
        <taxon>Nosema</taxon>
    </lineage>
</organism>
<proteinExistence type="predicted"/>
<feature type="compositionally biased region" description="Polar residues" evidence="2">
    <location>
        <begin position="1259"/>
        <end position="1293"/>
    </location>
</feature>
<feature type="compositionally biased region" description="Polar residues" evidence="2">
    <location>
        <begin position="19"/>
        <end position="28"/>
    </location>
</feature>
<feature type="coiled-coil region" evidence="1">
    <location>
        <begin position="594"/>
        <end position="643"/>
    </location>
</feature>
<dbReference type="OrthoDB" id="2190813at2759"/>
<feature type="compositionally biased region" description="Low complexity" evidence="2">
    <location>
        <begin position="1389"/>
        <end position="1408"/>
    </location>
</feature>
<feature type="coiled-coil region" evidence="1">
    <location>
        <begin position="950"/>
        <end position="977"/>
    </location>
</feature>
<reference evidence="3 4" key="1">
    <citation type="journal article" date="2020" name="Genome Biol. Evol.">
        <title>Comparative genomics of strictly vertically transmitted, feminizing microsporidia endosymbionts of amphipod crustaceans.</title>
        <authorList>
            <person name="Cormier A."/>
            <person name="Chebbi M.A."/>
            <person name="Giraud I."/>
            <person name="Wattier R."/>
            <person name="Teixeira M."/>
            <person name="Gilbert C."/>
            <person name="Rigaud T."/>
            <person name="Cordaux R."/>
        </authorList>
    </citation>
    <scope>NUCLEOTIDE SEQUENCE [LARGE SCALE GENOMIC DNA]</scope>
    <source>
        <strain evidence="3 4">Ou3-Ou53</strain>
    </source>
</reference>
<evidence type="ECO:0000313" key="3">
    <source>
        <dbReference type="EMBL" id="KAF9764898.1"/>
    </source>
</evidence>
<evidence type="ECO:0000313" key="4">
    <source>
        <dbReference type="Proteomes" id="UP000740883"/>
    </source>
</evidence>
<name>A0A9P6L0E4_9MICR</name>
<feature type="region of interest" description="Disordered" evidence="2">
    <location>
        <begin position="17"/>
        <end position="79"/>
    </location>
</feature>
<evidence type="ECO:0000256" key="2">
    <source>
        <dbReference type="SAM" id="MobiDB-lite"/>
    </source>
</evidence>
<feature type="region of interest" description="Disordered" evidence="2">
    <location>
        <begin position="1222"/>
        <end position="1416"/>
    </location>
</feature>
<evidence type="ECO:0000256" key="1">
    <source>
        <dbReference type="SAM" id="Coils"/>
    </source>
</evidence>
<accession>A0A9P6L0E4</accession>
<protein>
    <submittedName>
        <fullName evidence="3">Polar tube protein 3</fullName>
    </submittedName>
</protein>
<sequence length="1416" mass="155779">MFVIYLLSIVCRIIPDGSSRGSVTTTGHGANHGPDVGHGSVTTAKHVHLHKRRKHKSRRSHSRRHTGGSPGNGPESPAHDVMLKDMVKNTGAPDEGGLTERELDLAHSGSHGDTNAINKLKEDGVLSPDLADSLINKQAQLESGGEDYSNTPAEIAKALNETPHSSAPLMYTPMRVVKKGEDPQLERDLDIQKTMKSLRSALPSSSPDTDSLLNTAEDILRSAPQGNVDAPYIDKNGNPTGKSYSETAEDFIEGFGMGRPNFGGRMNPTKIAEQEYKSMVDNGMPPEQARTIANSIEEHEFDDMNKHMRMKDAFRRDMEEASQERAMSAMKNDIQTQKVADNATDRAKLDQEIATQFSAPKLHPINISEEEIGLLKGIGDVVPPKKIVEYVEDAYENAVASGLPQSVARAQAERAGALVTDFNSMLRGGESVETALSHVKDKADRLNGVDQRRDLLQNGSVEIAQLVAQKTELLQQALQKVAKDPDCKDKVFDELTQEMKKVDAQHAQFLHELQNKVRIREPKKLAEEIIDQTNEDQAALLDVAYKNPIVTKDILQKGINNVEMAAEKLNSHLEAVNYQEQKHNPPSVSALKLLDDAKRQDKLKKIAKKNAEEEQKAYERMIKDQQDMQVMETEEKLAAANKAKKIIEEGRRAAEGVLKSGGTVDDATAVKAFTENAAAKAFENKEASLRNEIMKKMGGPSRNPEMARRMAAHIAIAHSGDNAVGKTPEEVMKKEQEIQKREILKNALFNDLSTEKFEINSVIPEKADEINIDKSVVKFPLKTFIDEEATNIGEEYVKNKKQAINDEVRNKFTKKRIDSGLNVIETEDGFLNLGENSQKITIEDGVAFFTPAAKLKMEKKGINTDYFVPKHNQGERKDLARGETYYEAAVKNMDLSLPSPYNKTPDTLLSNGKNVIDVEEASAIVINKGKLHQIPWKDYSDMIKPKLNPYPNEAEKIEEAEKMTDQLEAEKRKEALDSIKVNTITNPDGEKHIVVVPPYGISEMFEETEGMKRLSHIDPSKNVAVSETPTEDRQEPVINPLANVPSHKMVEEFIEEIFNEASRSGKVNRFVDSNNAFTGRPDPRKQTLVEEKTIDYEQYLKNDNKPTSSVKNAMIKNTKALSQSMNVSEEEFIELVNKVPDSAIAMMMAYNEQSETTRAELVDAPFFKMLQPLGNDVSVYNFISQIFTQIAKVTGKPNTATSKTLEKQVVPNLKAVKTEQVMNRPSGNPSVVTQETAPKKGTTVLSKQVTKGLPRVPTGTDSSFPVQDPNQAPTKEQTQRNKVNPKNPYTNSDKTFKAPANESPVVRNGTTRSPFNVNGRPLSGAATNPVRVTPKTTFSPPPAPQASNSSLKGPSPTKDGNVAKTAVAAGSPGINPRPTSGSSPAPNQAPRSAAPLASPATASPSPRLGIPSSPQK</sequence>
<keyword evidence="1" id="KW-0175">Coiled coil</keyword>
<dbReference type="EMBL" id="SBJO01000005">
    <property type="protein sequence ID" value="KAF9764898.1"/>
    <property type="molecule type" value="Genomic_DNA"/>
</dbReference>